<feature type="chain" id="PRO_5004165691" description="Isoquinoline 1-oxidoreductase subunit" evidence="1">
    <location>
        <begin position="18"/>
        <end position="217"/>
    </location>
</feature>
<keyword evidence="1" id="KW-0732">Signal</keyword>
<dbReference type="EMBL" id="CP000463">
    <property type="protein sequence ID" value="ABJ07532.1"/>
    <property type="molecule type" value="Genomic_DNA"/>
</dbReference>
<accession>Q07KK2</accession>
<organism evidence="2">
    <name type="scientific">Rhodopseudomonas palustris (strain BisA53)</name>
    <dbReference type="NCBI Taxonomy" id="316055"/>
    <lineage>
        <taxon>Bacteria</taxon>
        <taxon>Pseudomonadati</taxon>
        <taxon>Pseudomonadota</taxon>
        <taxon>Alphaproteobacteria</taxon>
        <taxon>Hyphomicrobiales</taxon>
        <taxon>Nitrobacteraceae</taxon>
        <taxon>Rhodopseudomonas</taxon>
    </lineage>
</organism>
<evidence type="ECO:0000256" key="1">
    <source>
        <dbReference type="SAM" id="SignalP"/>
    </source>
</evidence>
<dbReference type="OrthoDB" id="656942at2"/>
<evidence type="ECO:0000313" key="2">
    <source>
        <dbReference type="EMBL" id="ABJ07532.1"/>
    </source>
</evidence>
<dbReference type="STRING" id="316055.RPE_3602"/>
<dbReference type="SUPFAM" id="SSF48695">
    <property type="entry name" value="Multiheme cytochromes"/>
    <property type="match status" value="1"/>
</dbReference>
<gene>
    <name evidence="2" type="ordered locus">RPE_3602</name>
</gene>
<proteinExistence type="predicted"/>
<sequence>MTTLRQVLMAGIAGALAAGMLAIVAPALQGEADAANDAAQNPGALQPVSQFARIKSKEQRAVALFEEAGKVIASPRCMNCHPATDRPTQKDSMQPHQPLVVRGADGHGAVGGLACNTCHHDTNYDPAQVPGNPKWALAPIEMAWQGKSLGQICVQIKDRARNGDMDMAKLVHHMAEDELVGWGWKPGAGRTPAPGTQKQFGELIKAWADAGAACPKG</sequence>
<dbReference type="KEGG" id="rpe:RPE_3602"/>
<name>Q07KK2_RHOP5</name>
<protein>
    <recommendedName>
        <fullName evidence="3">Isoquinoline 1-oxidoreductase subunit</fullName>
    </recommendedName>
</protein>
<feature type="signal peptide" evidence="1">
    <location>
        <begin position="1"/>
        <end position="17"/>
    </location>
</feature>
<dbReference type="eggNOG" id="ENOG50309KP">
    <property type="taxonomic scope" value="Bacteria"/>
</dbReference>
<dbReference type="InterPro" id="IPR036280">
    <property type="entry name" value="Multihaem_cyt_sf"/>
</dbReference>
<evidence type="ECO:0008006" key="3">
    <source>
        <dbReference type="Google" id="ProtNLM"/>
    </source>
</evidence>
<dbReference type="AlphaFoldDB" id="Q07KK2"/>
<reference evidence="2" key="1">
    <citation type="submission" date="2006-09" db="EMBL/GenBank/DDBJ databases">
        <title>Complete sequence of Rhodopseudomonas palustris BisA53.</title>
        <authorList>
            <consortium name="US DOE Joint Genome Institute"/>
            <person name="Copeland A."/>
            <person name="Lucas S."/>
            <person name="Lapidus A."/>
            <person name="Barry K."/>
            <person name="Detter J.C."/>
            <person name="Glavina del Rio T."/>
            <person name="Hammon N."/>
            <person name="Israni S."/>
            <person name="Dalin E."/>
            <person name="Tice H."/>
            <person name="Pitluck S."/>
            <person name="Chain P."/>
            <person name="Malfatti S."/>
            <person name="Shin M."/>
            <person name="Vergez L."/>
            <person name="Schmutz J."/>
            <person name="Larimer F."/>
            <person name="Land M."/>
            <person name="Hauser L."/>
            <person name="Pelletier D.A."/>
            <person name="Kyrpides N."/>
            <person name="Kim E."/>
            <person name="Harwood C.S."/>
            <person name="Oda Y."/>
            <person name="Richardson P."/>
        </authorList>
    </citation>
    <scope>NUCLEOTIDE SEQUENCE [LARGE SCALE GENOMIC DNA]</scope>
    <source>
        <strain evidence="2">BisA53</strain>
    </source>
</reference>
<dbReference type="HOGENOM" id="CLU_097425_1_0_5"/>